<dbReference type="STRING" id="1035195.HMPREF9997_01348"/>
<accession>L1MFU3</accession>
<organism evidence="1 2">
    <name type="scientific">Corynebacterium durum F0235</name>
    <dbReference type="NCBI Taxonomy" id="1035195"/>
    <lineage>
        <taxon>Bacteria</taxon>
        <taxon>Bacillati</taxon>
        <taxon>Actinomycetota</taxon>
        <taxon>Actinomycetes</taxon>
        <taxon>Mycobacteriales</taxon>
        <taxon>Corynebacteriaceae</taxon>
        <taxon>Corynebacterium</taxon>
    </lineage>
</organism>
<dbReference type="HOGENOM" id="CLU_064674_0_0_11"/>
<evidence type="ECO:0000313" key="1">
    <source>
        <dbReference type="EMBL" id="EKX90133.1"/>
    </source>
</evidence>
<proteinExistence type="predicted"/>
<dbReference type="EMBL" id="AMEM01000018">
    <property type="protein sequence ID" value="EKX90133.1"/>
    <property type="molecule type" value="Genomic_DNA"/>
</dbReference>
<sequence length="385" mass="41371">MFANLPGILGFYPEKSIVLAGFHRSESTQQPGKYVLGPLFRTDSNRTDAIADILRNLTMSTDLIFGFIIDNGIYSDSNSAPCSQDYVRSLCAIARDHDAPLAAVWATPSLYTGEPYRRVFGLTQHDVGPATTGRDNWDAGCIAPVASAASTRDLLSKGMLPDITRTDMLDHFQPIHAFDDDIEAHVVQKQITEMAQSLADLAEAHTLESSGTFAAAMDELWEVLAAVRDTINDCDAEVIANCDLAEAIAADTELLINGAVFFAHPLLRDVALVAADRSVNDSIAPGTTRAFMELALAVGRCFTGELRANALCSYALAASQCGYRVRTVPAVRCALEAKSDHGLADLLMKGFYAGLCDQMLKACLAGSVTLREKYTPPAQRAEGAA</sequence>
<evidence type="ECO:0000313" key="2">
    <source>
        <dbReference type="Proteomes" id="UP000010445"/>
    </source>
</evidence>
<protein>
    <recommendedName>
        <fullName evidence="3">DUF4192 domain-containing protein</fullName>
    </recommendedName>
</protein>
<dbReference type="PATRIC" id="fig|1035195.3.peg.1209"/>
<gene>
    <name evidence="1" type="ORF">HMPREF9997_01348</name>
</gene>
<dbReference type="Proteomes" id="UP000010445">
    <property type="component" value="Unassembled WGS sequence"/>
</dbReference>
<reference evidence="1 2" key="1">
    <citation type="submission" date="2012-05" db="EMBL/GenBank/DDBJ databases">
        <authorList>
            <person name="Weinstock G."/>
            <person name="Sodergren E."/>
            <person name="Lobos E.A."/>
            <person name="Fulton L."/>
            <person name="Fulton R."/>
            <person name="Courtney L."/>
            <person name="Fronick C."/>
            <person name="O'Laughlin M."/>
            <person name="Godfrey J."/>
            <person name="Wilson R.M."/>
            <person name="Miner T."/>
            <person name="Farmer C."/>
            <person name="Delehaunty K."/>
            <person name="Cordes M."/>
            <person name="Minx P."/>
            <person name="Tomlinson C."/>
            <person name="Chen J."/>
            <person name="Wollam A."/>
            <person name="Pepin K.H."/>
            <person name="Bhonagiri V."/>
            <person name="Zhang X."/>
            <person name="Suruliraj S."/>
            <person name="Warren W."/>
            <person name="Mitreva M."/>
            <person name="Mardis E.R."/>
            <person name="Wilson R.K."/>
        </authorList>
    </citation>
    <scope>NUCLEOTIDE SEQUENCE [LARGE SCALE GENOMIC DNA]</scope>
    <source>
        <strain evidence="1 2">F0235</strain>
    </source>
</reference>
<evidence type="ECO:0008006" key="3">
    <source>
        <dbReference type="Google" id="ProtNLM"/>
    </source>
</evidence>
<dbReference type="InterPro" id="IPR025447">
    <property type="entry name" value="DUF4192"/>
</dbReference>
<dbReference type="AlphaFoldDB" id="L1MFU3"/>
<keyword evidence="2" id="KW-1185">Reference proteome</keyword>
<name>L1MFU3_9CORY</name>
<comment type="caution">
    <text evidence="1">The sequence shown here is derived from an EMBL/GenBank/DDBJ whole genome shotgun (WGS) entry which is preliminary data.</text>
</comment>
<dbReference type="eggNOG" id="ENOG502ZG6B">
    <property type="taxonomic scope" value="Bacteria"/>
</dbReference>
<dbReference type="Pfam" id="PF13830">
    <property type="entry name" value="DUF4192"/>
    <property type="match status" value="1"/>
</dbReference>